<dbReference type="RefSeq" id="WP_115565654.1">
    <property type="nucleotide sequence ID" value="NZ_QRGR01000010.1"/>
</dbReference>
<comment type="caution">
    <text evidence="13">The sequence shown here is derived from an EMBL/GenBank/DDBJ whole genome shotgun (WGS) entry which is preliminary data.</text>
</comment>
<dbReference type="InterPro" id="IPR004821">
    <property type="entry name" value="Cyt_trans-like"/>
</dbReference>
<keyword evidence="6 11" id="KW-0548">Nucleotidyltransferase</keyword>
<comment type="function">
    <text evidence="1 11">Catalyzes the reversible adenylation of nicotinate mononucleotide (NaMN) to nicotinic acid adenine dinucleotide (NaAD).</text>
</comment>
<dbReference type="InterPro" id="IPR014729">
    <property type="entry name" value="Rossmann-like_a/b/a_fold"/>
</dbReference>
<dbReference type="PANTHER" id="PTHR39321:SF3">
    <property type="entry name" value="PHOSPHOPANTETHEINE ADENYLYLTRANSFERASE"/>
    <property type="match status" value="1"/>
</dbReference>
<evidence type="ECO:0000256" key="9">
    <source>
        <dbReference type="ARBA" id="ARBA00023027"/>
    </source>
</evidence>
<name>A0A3D8LE71_9BACT</name>
<dbReference type="GO" id="GO:0005524">
    <property type="term" value="F:ATP binding"/>
    <property type="evidence" value="ECO:0007669"/>
    <property type="project" value="UniProtKB-KW"/>
</dbReference>
<evidence type="ECO:0000256" key="11">
    <source>
        <dbReference type="HAMAP-Rule" id="MF_00244"/>
    </source>
</evidence>
<dbReference type="HAMAP" id="MF_00244">
    <property type="entry name" value="NaMN_adenylyltr"/>
    <property type="match status" value="1"/>
</dbReference>
<comment type="pathway">
    <text evidence="2 11">Cofactor biosynthesis; NAD(+) biosynthesis; deamido-NAD(+) from nicotinate D-ribonucleotide: step 1/1.</text>
</comment>
<keyword evidence="9 11" id="KW-0520">NAD</keyword>
<evidence type="ECO:0000256" key="2">
    <source>
        <dbReference type="ARBA" id="ARBA00005019"/>
    </source>
</evidence>
<dbReference type="UniPathway" id="UPA00253">
    <property type="reaction ID" value="UER00332"/>
</dbReference>
<keyword evidence="7 11" id="KW-0547">Nucleotide-binding</keyword>
<keyword evidence="5 11" id="KW-0808">Transferase</keyword>
<gene>
    <name evidence="11" type="primary">nadD</name>
    <name evidence="13" type="ORF">DXT99_11325</name>
</gene>
<evidence type="ECO:0000256" key="3">
    <source>
        <dbReference type="ARBA" id="ARBA00009014"/>
    </source>
</evidence>
<evidence type="ECO:0000256" key="8">
    <source>
        <dbReference type="ARBA" id="ARBA00022840"/>
    </source>
</evidence>
<sequence>MKVGLLFGSFNPIHIGHLILANFMATNTDLDTVWLVVSPQNPFKPSNTLLHEFDRLQMVTLAIEDNPNLGVSNIEFSMPKPSYTIDTLTYLQEKYPSYEFVLIMGEDNLPLFPKWKNADRIMEYHQVYVYPRSGSVTTELPEMPNVRFVKAPILDISATFIRKSIKEEKSIRYLVPEAVAEYIQVHKLYQ</sequence>
<evidence type="ECO:0000256" key="4">
    <source>
        <dbReference type="ARBA" id="ARBA00022642"/>
    </source>
</evidence>
<keyword evidence="4 11" id="KW-0662">Pyridine nucleotide biosynthesis</keyword>
<keyword evidence="14" id="KW-1185">Reference proteome</keyword>
<dbReference type="GO" id="GO:0009435">
    <property type="term" value="P:NAD+ biosynthetic process"/>
    <property type="evidence" value="ECO:0007669"/>
    <property type="project" value="UniProtKB-UniRule"/>
</dbReference>
<dbReference type="NCBIfam" id="NF000840">
    <property type="entry name" value="PRK00071.1-3"/>
    <property type="match status" value="1"/>
</dbReference>
<dbReference type="NCBIfam" id="TIGR00125">
    <property type="entry name" value="cyt_tran_rel"/>
    <property type="match status" value="1"/>
</dbReference>
<feature type="domain" description="Cytidyltransferase-like" evidence="12">
    <location>
        <begin position="6"/>
        <end position="163"/>
    </location>
</feature>
<keyword evidence="8 11" id="KW-0067">ATP-binding</keyword>
<evidence type="ECO:0000256" key="10">
    <source>
        <dbReference type="ARBA" id="ARBA00048721"/>
    </source>
</evidence>
<dbReference type="CDD" id="cd02165">
    <property type="entry name" value="NMNAT"/>
    <property type="match status" value="1"/>
</dbReference>
<evidence type="ECO:0000256" key="1">
    <source>
        <dbReference type="ARBA" id="ARBA00002324"/>
    </source>
</evidence>
<dbReference type="Pfam" id="PF01467">
    <property type="entry name" value="CTP_transf_like"/>
    <property type="match status" value="1"/>
</dbReference>
<dbReference type="PANTHER" id="PTHR39321">
    <property type="entry name" value="NICOTINATE-NUCLEOTIDE ADENYLYLTRANSFERASE-RELATED"/>
    <property type="match status" value="1"/>
</dbReference>
<dbReference type="SUPFAM" id="SSF52374">
    <property type="entry name" value="Nucleotidylyl transferase"/>
    <property type="match status" value="1"/>
</dbReference>
<dbReference type="EC" id="2.7.7.18" evidence="11"/>
<dbReference type="Gene3D" id="3.40.50.620">
    <property type="entry name" value="HUPs"/>
    <property type="match status" value="1"/>
</dbReference>
<evidence type="ECO:0000256" key="5">
    <source>
        <dbReference type="ARBA" id="ARBA00022679"/>
    </source>
</evidence>
<protein>
    <recommendedName>
        <fullName evidence="11">Probable nicotinate-nucleotide adenylyltransferase</fullName>
        <ecNumber evidence="11">2.7.7.18</ecNumber>
    </recommendedName>
    <alternativeName>
        <fullName evidence="11">Deamido-NAD(+) diphosphorylase</fullName>
    </alternativeName>
    <alternativeName>
        <fullName evidence="11">Deamido-NAD(+) pyrophosphorylase</fullName>
    </alternativeName>
    <alternativeName>
        <fullName evidence="11">Nicotinate mononucleotide adenylyltransferase</fullName>
        <shortName evidence="11">NaMN adenylyltransferase</shortName>
    </alternativeName>
</protein>
<organism evidence="13 14">
    <name type="scientific">Pontibacter diazotrophicus</name>
    <dbReference type="NCBI Taxonomy" id="1400979"/>
    <lineage>
        <taxon>Bacteria</taxon>
        <taxon>Pseudomonadati</taxon>
        <taxon>Bacteroidota</taxon>
        <taxon>Cytophagia</taxon>
        <taxon>Cytophagales</taxon>
        <taxon>Hymenobacteraceae</taxon>
        <taxon>Pontibacter</taxon>
    </lineage>
</organism>
<comment type="similarity">
    <text evidence="3 11">Belongs to the NadD family.</text>
</comment>
<proteinExistence type="inferred from homology"/>
<dbReference type="NCBIfam" id="TIGR00482">
    <property type="entry name" value="nicotinate (nicotinamide) nucleotide adenylyltransferase"/>
    <property type="match status" value="1"/>
</dbReference>
<reference evidence="14" key="1">
    <citation type="submission" date="2018-08" db="EMBL/GenBank/DDBJ databases">
        <authorList>
            <person name="Liu Z.-W."/>
            <person name="Du Z.-J."/>
        </authorList>
    </citation>
    <scope>NUCLEOTIDE SEQUENCE [LARGE SCALE GENOMIC DNA]</scope>
    <source>
        <strain evidence="14">H4X</strain>
    </source>
</reference>
<dbReference type="GO" id="GO:0004515">
    <property type="term" value="F:nicotinate-nucleotide adenylyltransferase activity"/>
    <property type="evidence" value="ECO:0007669"/>
    <property type="project" value="UniProtKB-UniRule"/>
</dbReference>
<evidence type="ECO:0000256" key="6">
    <source>
        <dbReference type="ARBA" id="ARBA00022695"/>
    </source>
</evidence>
<dbReference type="AlphaFoldDB" id="A0A3D8LE71"/>
<dbReference type="InterPro" id="IPR005248">
    <property type="entry name" value="NadD/NMNAT"/>
</dbReference>
<dbReference type="Proteomes" id="UP000256708">
    <property type="component" value="Unassembled WGS sequence"/>
</dbReference>
<evidence type="ECO:0000259" key="12">
    <source>
        <dbReference type="Pfam" id="PF01467"/>
    </source>
</evidence>
<dbReference type="EMBL" id="QRGR01000010">
    <property type="protein sequence ID" value="RDV15242.1"/>
    <property type="molecule type" value="Genomic_DNA"/>
</dbReference>
<evidence type="ECO:0000256" key="7">
    <source>
        <dbReference type="ARBA" id="ARBA00022741"/>
    </source>
</evidence>
<evidence type="ECO:0000313" key="14">
    <source>
        <dbReference type="Proteomes" id="UP000256708"/>
    </source>
</evidence>
<dbReference type="OrthoDB" id="5295945at2"/>
<evidence type="ECO:0000313" key="13">
    <source>
        <dbReference type="EMBL" id="RDV15242.1"/>
    </source>
</evidence>
<accession>A0A3D8LE71</accession>
<comment type="catalytic activity">
    <reaction evidence="10 11">
        <text>nicotinate beta-D-ribonucleotide + ATP + H(+) = deamido-NAD(+) + diphosphate</text>
        <dbReference type="Rhea" id="RHEA:22860"/>
        <dbReference type="ChEBI" id="CHEBI:15378"/>
        <dbReference type="ChEBI" id="CHEBI:30616"/>
        <dbReference type="ChEBI" id="CHEBI:33019"/>
        <dbReference type="ChEBI" id="CHEBI:57502"/>
        <dbReference type="ChEBI" id="CHEBI:58437"/>
        <dbReference type="EC" id="2.7.7.18"/>
    </reaction>
</comment>